<proteinExistence type="inferred from homology"/>
<dbReference type="SUPFAM" id="SSF53955">
    <property type="entry name" value="Lysozyme-like"/>
    <property type="match status" value="1"/>
</dbReference>
<dbReference type="PANTHER" id="PTHR37423:SF2">
    <property type="entry name" value="MEMBRANE-BOUND LYTIC MUREIN TRANSGLYCOSYLASE C"/>
    <property type="match status" value="1"/>
</dbReference>
<dbReference type="SMART" id="SM00028">
    <property type="entry name" value="TPR"/>
    <property type="match status" value="4"/>
</dbReference>
<keyword evidence="4" id="KW-1185">Reference proteome</keyword>
<sequence length="635" mass="74610">MKQLGLLIALILFFFLPSSTLSQFSSIDYLIEGKKSLQSGNFQRAEEYLTKALNEFKEIGDYILLWRAKAYKEMNKYEEALKDIRELKQNYPKSPILKDARKEEIEIAKLLNLPELEEFYKSFINEYPEEIRIKYEYALYLKKQEKIEKARKIFKEIFVTASPYADQAEKELSSEDITTNDLIKKAKALNSSYQFKKAEKYLKEALNMKDSQKTEILSLLGYSLFMQKRYSEAADIFKNTGEHYWRARSLLRAKEYEIFKKELPEYIKSADQRISEVLINYANIKRRAGEYDYAIKILKMVVDKYPAQKENAMWYLAWNYYLMEDYDKAEKILQQLYLSYGKIKYLYWLEKINETKGVVPVKQYSIAFQQGDIYSYLFYMKGKISNVPEPAIVNYQMTLPKRVEILIRASFRDEAIKEIKALLKDNRNPENIPAFCKILNELGDYSTTVRLISKIPNKFSFSELLYPQAYKDVVLNASRKININPYLVFAIIREESRFDRFAYSPAGALGLMQLMPETAKREGKKIGIRFKKDSEIFEAEKNILIGSYYLKNLIEEFGSIVPAIAAYNAGEKAVQSWLRENFYRDIDEFMEDIPYAETKAYVQRVLVSYFEYLRINRALTQEAISKIIKVKGGNQ</sequence>
<dbReference type="Pfam" id="PF01464">
    <property type="entry name" value="SLT"/>
    <property type="match status" value="1"/>
</dbReference>
<dbReference type="Gene3D" id="1.25.40.10">
    <property type="entry name" value="Tetratricopeptide repeat domain"/>
    <property type="match status" value="3"/>
</dbReference>
<gene>
    <name evidence="3" type="ORF">TAGGR_1980</name>
</gene>
<comment type="caution">
    <text evidence="3">The sequence shown here is derived from an EMBL/GenBank/DDBJ whole genome shotgun (WGS) entry which is preliminary data.</text>
</comment>
<dbReference type="OrthoDB" id="92254at2"/>
<organism evidence="3 4">
    <name type="scientific">Thermodesulfovibrio aggregans</name>
    <dbReference type="NCBI Taxonomy" id="86166"/>
    <lineage>
        <taxon>Bacteria</taxon>
        <taxon>Pseudomonadati</taxon>
        <taxon>Nitrospirota</taxon>
        <taxon>Thermodesulfovibrionia</taxon>
        <taxon>Thermodesulfovibrionales</taxon>
        <taxon>Thermodesulfovibrionaceae</taxon>
        <taxon>Thermodesulfovibrio</taxon>
    </lineage>
</organism>
<dbReference type="InterPro" id="IPR023346">
    <property type="entry name" value="Lysozyme-like_dom_sf"/>
</dbReference>
<dbReference type="Gene3D" id="1.10.530.10">
    <property type="match status" value="1"/>
</dbReference>
<reference evidence="4" key="1">
    <citation type="submission" date="2016-01" db="EMBL/GenBank/DDBJ databases">
        <title>Draft genome sequence of Thermodesulfovibrio aggregans strain TGE-P1.</title>
        <authorList>
            <person name="Sekiguchi Y."/>
            <person name="Ohashi A."/>
            <person name="Matsuura N."/>
            <person name="Tourlousse M.D."/>
        </authorList>
    </citation>
    <scope>NUCLEOTIDE SEQUENCE [LARGE SCALE GENOMIC DNA]</scope>
    <source>
        <strain evidence="4">TGE-P1</strain>
    </source>
</reference>
<feature type="domain" description="Transglycosylase SLT" evidence="2">
    <location>
        <begin position="475"/>
        <end position="588"/>
    </location>
</feature>
<evidence type="ECO:0000313" key="4">
    <source>
        <dbReference type="Proteomes" id="UP000054976"/>
    </source>
</evidence>
<dbReference type="PANTHER" id="PTHR37423">
    <property type="entry name" value="SOLUBLE LYTIC MUREIN TRANSGLYCOSYLASE-RELATED"/>
    <property type="match status" value="1"/>
</dbReference>
<evidence type="ECO:0000259" key="2">
    <source>
        <dbReference type="Pfam" id="PF01464"/>
    </source>
</evidence>
<evidence type="ECO:0000313" key="3">
    <source>
        <dbReference type="EMBL" id="GAQ94794.1"/>
    </source>
</evidence>
<dbReference type="InterPro" id="IPR019734">
    <property type="entry name" value="TPR_rpt"/>
</dbReference>
<dbReference type="EMBL" id="BCNO01000001">
    <property type="protein sequence ID" value="GAQ94794.1"/>
    <property type="molecule type" value="Genomic_DNA"/>
</dbReference>
<dbReference type="Proteomes" id="UP000054976">
    <property type="component" value="Unassembled WGS sequence"/>
</dbReference>
<dbReference type="InterPro" id="IPR008258">
    <property type="entry name" value="Transglycosylase_SLT_dom_1"/>
</dbReference>
<evidence type="ECO:0000256" key="1">
    <source>
        <dbReference type="ARBA" id="ARBA00007734"/>
    </source>
</evidence>
<dbReference type="CDD" id="cd13401">
    <property type="entry name" value="Slt70-like"/>
    <property type="match status" value="1"/>
</dbReference>
<accession>A0A0U9HSS1</accession>
<dbReference type="SUPFAM" id="SSF48452">
    <property type="entry name" value="TPR-like"/>
    <property type="match status" value="2"/>
</dbReference>
<dbReference type="STRING" id="86166.TAGGR_1980"/>
<name>A0A0U9HSS1_9BACT</name>
<comment type="similarity">
    <text evidence="1">Belongs to the transglycosylase Slt family.</text>
</comment>
<dbReference type="Pfam" id="PF13174">
    <property type="entry name" value="TPR_6"/>
    <property type="match status" value="3"/>
</dbReference>
<protein>
    <submittedName>
        <fullName evidence="3">Soluble lytic murein transglycosylase</fullName>
    </submittedName>
</protein>
<dbReference type="RefSeq" id="WP_059176213.1">
    <property type="nucleotide sequence ID" value="NZ_BCNO01000001.1"/>
</dbReference>
<dbReference type="InterPro" id="IPR011990">
    <property type="entry name" value="TPR-like_helical_dom_sf"/>
</dbReference>
<dbReference type="AlphaFoldDB" id="A0A0U9HSS1"/>